<dbReference type="AlphaFoldDB" id="A0AAV7J118"/>
<keyword evidence="3" id="KW-0968">Cytoplasmic vesicle</keyword>
<gene>
    <name evidence="6" type="ORF">KQX54_019942</name>
</gene>
<dbReference type="Pfam" id="PF02493">
    <property type="entry name" value="MORN"/>
    <property type="match status" value="5"/>
</dbReference>
<comment type="caution">
    <text evidence="6">The sequence shown here is derived from an EMBL/GenBank/DDBJ whole genome shotgun (WGS) entry which is preliminary data.</text>
</comment>
<dbReference type="SMART" id="SM00698">
    <property type="entry name" value="MORN"/>
    <property type="match status" value="5"/>
</dbReference>
<dbReference type="GO" id="GO:0001669">
    <property type="term" value="C:acrosomal vesicle"/>
    <property type="evidence" value="ECO:0007669"/>
    <property type="project" value="UniProtKB-SubCell"/>
</dbReference>
<evidence type="ECO:0000313" key="7">
    <source>
        <dbReference type="Proteomes" id="UP000826195"/>
    </source>
</evidence>
<dbReference type="Gene3D" id="2.20.110.10">
    <property type="entry name" value="Histone H3 K4-specific methyltransferase SET7/9 N-terminal domain"/>
    <property type="match status" value="1"/>
</dbReference>
<dbReference type="InterPro" id="IPR003409">
    <property type="entry name" value="MORN"/>
</dbReference>
<keyword evidence="2" id="KW-0677">Repeat</keyword>
<dbReference type="PANTHER" id="PTHR46511:SF1">
    <property type="entry name" value="MORN REPEAT-CONTAINING PROTEIN 3"/>
    <property type="match status" value="1"/>
</dbReference>
<dbReference type="PANTHER" id="PTHR46511">
    <property type="entry name" value="MORN REPEAT-CONTAINING PROTEIN 3"/>
    <property type="match status" value="1"/>
</dbReference>
<protein>
    <recommendedName>
        <fullName evidence="4">MORN repeat-containing protein 3</fullName>
    </recommendedName>
</protein>
<dbReference type="InterPro" id="IPR052472">
    <property type="entry name" value="MORN3"/>
</dbReference>
<reference evidence="6 7" key="1">
    <citation type="journal article" date="2021" name="J. Hered.">
        <title>A chromosome-level genome assembly of the parasitoid wasp, Cotesia glomerata (Hymenoptera: Braconidae).</title>
        <authorList>
            <person name="Pinto B.J."/>
            <person name="Weis J.J."/>
            <person name="Gamble T."/>
            <person name="Ode P.J."/>
            <person name="Paul R."/>
            <person name="Zaspel J.M."/>
        </authorList>
    </citation>
    <scope>NUCLEOTIDE SEQUENCE [LARGE SCALE GENOMIC DNA]</scope>
    <source>
        <strain evidence="6">CgM1</strain>
    </source>
</reference>
<evidence type="ECO:0000256" key="3">
    <source>
        <dbReference type="ARBA" id="ARBA00023329"/>
    </source>
</evidence>
<comment type="subcellular location">
    <subcellularLocation>
        <location evidence="1">Cytoplasmic vesicle</location>
        <location evidence="1">Secretory vesicle</location>
        <location evidence="1">Acrosome</location>
    </subcellularLocation>
</comment>
<evidence type="ECO:0000256" key="5">
    <source>
        <dbReference type="ARBA" id="ARBA00045851"/>
    </source>
</evidence>
<organism evidence="6 7">
    <name type="scientific">Cotesia glomerata</name>
    <name type="common">Lepidopteran parasitic wasp</name>
    <name type="synonym">Apanteles glomeratus</name>
    <dbReference type="NCBI Taxonomy" id="32391"/>
    <lineage>
        <taxon>Eukaryota</taxon>
        <taxon>Metazoa</taxon>
        <taxon>Ecdysozoa</taxon>
        <taxon>Arthropoda</taxon>
        <taxon>Hexapoda</taxon>
        <taxon>Insecta</taxon>
        <taxon>Pterygota</taxon>
        <taxon>Neoptera</taxon>
        <taxon>Endopterygota</taxon>
        <taxon>Hymenoptera</taxon>
        <taxon>Apocrita</taxon>
        <taxon>Ichneumonoidea</taxon>
        <taxon>Braconidae</taxon>
        <taxon>Microgastrinae</taxon>
        <taxon>Cotesia</taxon>
    </lineage>
</organism>
<accession>A0AAV7J118</accession>
<proteinExistence type="predicted"/>
<sequence>MAFEESKILINGKLKSEKSVGIEILKWIKLIKKPTKSKSYYLQYEGQSLSNKPHGFGVILKIYKNGFSDKYYNGSFVSGKKQGFGGLWTNNYYYEGDFFADKKHGFGRIWYKNGSFYQGNWKDGSYHGDGMIIKDNGNRYQGKFIQGRKHGDGIFYHFKTGQMQKGYWINDTCASSTIEDIYWRQSALQPSPYPIPKLVI</sequence>
<comment type="function">
    <text evidence="5">Assembles a suppression complex (suppresome) by tethering SIRT1 and MDM2 to regulate composite modifications of p53/TP53. Confers both deacetylation-mediated functional inactivation, by SIRT1, and ubiquitination-dependent degradation, by MDM2, of p53/TP53, promoting a proliferative and cell survival behaviors. May play a role in the regulation of spermatogenesis.</text>
</comment>
<keyword evidence="7" id="KW-1185">Reference proteome</keyword>
<dbReference type="EMBL" id="JAHXZJ010000374">
    <property type="protein sequence ID" value="KAH0561880.1"/>
    <property type="molecule type" value="Genomic_DNA"/>
</dbReference>
<evidence type="ECO:0000256" key="4">
    <source>
        <dbReference type="ARBA" id="ARBA00039854"/>
    </source>
</evidence>
<evidence type="ECO:0000256" key="2">
    <source>
        <dbReference type="ARBA" id="ARBA00022737"/>
    </source>
</evidence>
<evidence type="ECO:0000256" key="1">
    <source>
        <dbReference type="ARBA" id="ARBA00004218"/>
    </source>
</evidence>
<dbReference type="SUPFAM" id="SSF82185">
    <property type="entry name" value="Histone H3 K4-specific methyltransferase SET7/9 N-terminal domain"/>
    <property type="match status" value="1"/>
</dbReference>
<dbReference type="Proteomes" id="UP000826195">
    <property type="component" value="Unassembled WGS sequence"/>
</dbReference>
<evidence type="ECO:0000313" key="6">
    <source>
        <dbReference type="EMBL" id="KAH0561880.1"/>
    </source>
</evidence>
<name>A0AAV7J118_COTGL</name>